<sequence length="303" mass="34274">MSYEVSGPPLVSPWMMLSMSEARTDLDDAKIVIPGHSVSDAPQHFMRGHGTYIREGEIVSTVSGAVNQLNRLLMVKPIKQRYSGEVGDVVVGRVVEVQAKRWKVDVNSRLHSNLPLGSVLLPGGDFRRKDVEDEEKMSEFLKNGELICAEVQQVQHDGTLMIHTRNNKYGKLRQGILIKVPPHLIKKSKVHFHTLPYGMAIIIGCNGCVWVTPALPETFEEEQHVQISDYQKVSQEVRLAMVRVAACVRLLKDYSISIYLNSLTTCYEMSQPYEIKELYEQETSSRLAYLIAAKLLHEIQENQ</sequence>
<evidence type="ECO:0000313" key="11">
    <source>
        <dbReference type="Proteomes" id="UP001152747"/>
    </source>
</evidence>
<dbReference type="InterPro" id="IPR012340">
    <property type="entry name" value="NA-bd_OB-fold"/>
</dbReference>
<evidence type="ECO:0000256" key="1">
    <source>
        <dbReference type="ARBA" id="ARBA00004123"/>
    </source>
</evidence>
<comment type="similarity">
    <text evidence="2">Belongs to the RRP4 family.</text>
</comment>
<dbReference type="Proteomes" id="UP001152747">
    <property type="component" value="Unassembled WGS sequence"/>
</dbReference>
<evidence type="ECO:0000256" key="4">
    <source>
        <dbReference type="ARBA" id="ARBA00022835"/>
    </source>
</evidence>
<dbReference type="GO" id="GO:0003723">
    <property type="term" value="F:RNA binding"/>
    <property type="evidence" value="ECO:0007669"/>
    <property type="project" value="UniProtKB-KW"/>
</dbReference>
<keyword evidence="5" id="KW-0694">RNA-binding</keyword>
<proteinExistence type="inferred from homology"/>
<accession>A0A9P1I3D0</accession>
<comment type="subcellular location">
    <subcellularLocation>
        <location evidence="1">Nucleus</location>
    </subcellularLocation>
</comment>
<evidence type="ECO:0000259" key="7">
    <source>
        <dbReference type="Pfam" id="PF14382"/>
    </source>
</evidence>
<dbReference type="GO" id="GO:0000177">
    <property type="term" value="C:cytoplasmic exosome (RNase complex)"/>
    <property type="evidence" value="ECO:0007669"/>
    <property type="project" value="TreeGrafter"/>
</dbReference>
<name>A0A9P1I3D0_9PELO</name>
<gene>
    <name evidence="10" type="ORF">CAMP_LOCUS215</name>
</gene>
<dbReference type="GO" id="GO:0071038">
    <property type="term" value="P:TRAMP-dependent tRNA surveillance pathway"/>
    <property type="evidence" value="ECO:0007669"/>
    <property type="project" value="TreeGrafter"/>
</dbReference>
<dbReference type="AlphaFoldDB" id="A0A9P1I3D0"/>
<dbReference type="GO" id="GO:0071051">
    <property type="term" value="P:poly(A)-dependent snoRNA 3'-end processing"/>
    <property type="evidence" value="ECO:0007669"/>
    <property type="project" value="TreeGrafter"/>
</dbReference>
<evidence type="ECO:0000256" key="3">
    <source>
        <dbReference type="ARBA" id="ARBA00022552"/>
    </source>
</evidence>
<dbReference type="OrthoDB" id="1650at2759"/>
<dbReference type="SUPFAM" id="SSF54791">
    <property type="entry name" value="Eukaryotic type KH-domain (KH-domain type I)"/>
    <property type="match status" value="1"/>
</dbReference>
<dbReference type="GO" id="GO:0000467">
    <property type="term" value="P:exonucleolytic trimming to generate mature 3'-end of 5.8S rRNA from tricistronic rRNA transcript (SSU-rRNA, 5.8S rRNA, LSU-rRNA)"/>
    <property type="evidence" value="ECO:0007669"/>
    <property type="project" value="TreeGrafter"/>
</dbReference>
<dbReference type="InterPro" id="IPR036612">
    <property type="entry name" value="KH_dom_type_1_sf"/>
</dbReference>
<dbReference type="EMBL" id="CANHGI010000001">
    <property type="protein sequence ID" value="CAI5437578.1"/>
    <property type="molecule type" value="Genomic_DNA"/>
</dbReference>
<reference evidence="10" key="1">
    <citation type="submission" date="2022-11" db="EMBL/GenBank/DDBJ databases">
        <authorList>
            <person name="Kikuchi T."/>
        </authorList>
    </citation>
    <scope>NUCLEOTIDE SEQUENCE</scope>
    <source>
        <strain evidence="10">PS1010</strain>
    </source>
</reference>
<keyword evidence="11" id="KW-1185">Reference proteome</keyword>
<keyword evidence="3" id="KW-0698">rRNA processing</keyword>
<comment type="caution">
    <text evidence="10">The sequence shown here is derived from an EMBL/GenBank/DDBJ whole genome shotgun (WGS) entry which is preliminary data.</text>
</comment>
<dbReference type="CDD" id="cd05789">
    <property type="entry name" value="S1_Rrp4"/>
    <property type="match status" value="1"/>
</dbReference>
<dbReference type="PANTHER" id="PTHR21321:SF4">
    <property type="entry name" value="EXOSOME COMPLEX COMPONENT RRP4"/>
    <property type="match status" value="1"/>
</dbReference>
<keyword evidence="6" id="KW-0539">Nucleus</keyword>
<organism evidence="10 11">
    <name type="scientific">Caenorhabditis angaria</name>
    <dbReference type="NCBI Taxonomy" id="860376"/>
    <lineage>
        <taxon>Eukaryota</taxon>
        <taxon>Metazoa</taxon>
        <taxon>Ecdysozoa</taxon>
        <taxon>Nematoda</taxon>
        <taxon>Chromadorea</taxon>
        <taxon>Rhabditida</taxon>
        <taxon>Rhabditina</taxon>
        <taxon>Rhabditomorpha</taxon>
        <taxon>Rhabditoidea</taxon>
        <taxon>Rhabditidae</taxon>
        <taxon>Peloderinae</taxon>
        <taxon>Caenorhabditis</taxon>
    </lineage>
</organism>
<evidence type="ECO:0000256" key="6">
    <source>
        <dbReference type="ARBA" id="ARBA00023242"/>
    </source>
</evidence>
<dbReference type="GO" id="GO:0071034">
    <property type="term" value="P:CUT catabolic process"/>
    <property type="evidence" value="ECO:0007669"/>
    <property type="project" value="TreeGrafter"/>
</dbReference>
<protein>
    <recommendedName>
        <fullName evidence="12">Ribosomal RNA-processing protein 4</fullName>
    </recommendedName>
</protein>
<feature type="domain" description="Exosome complex component N-terminal" evidence="7">
    <location>
        <begin position="31"/>
        <end position="67"/>
    </location>
</feature>
<dbReference type="InterPro" id="IPR026699">
    <property type="entry name" value="Exosome_RNA_bind1/RRP40/RRP4"/>
</dbReference>
<dbReference type="InterPro" id="IPR025721">
    <property type="entry name" value="Exosome_cplx_N_dom"/>
</dbReference>
<dbReference type="PANTHER" id="PTHR21321">
    <property type="entry name" value="PNAS-3 RELATED"/>
    <property type="match status" value="1"/>
</dbReference>
<evidence type="ECO:0000313" key="10">
    <source>
        <dbReference type="EMBL" id="CAI5437578.1"/>
    </source>
</evidence>
<feature type="domain" description="K Homology" evidence="8">
    <location>
        <begin position="175"/>
        <end position="213"/>
    </location>
</feature>
<dbReference type="Gene3D" id="2.40.50.100">
    <property type="match status" value="1"/>
</dbReference>
<evidence type="ECO:0000259" key="8">
    <source>
        <dbReference type="Pfam" id="PF15985"/>
    </source>
</evidence>
<dbReference type="Pfam" id="PF14382">
    <property type="entry name" value="ECR1_N"/>
    <property type="match status" value="1"/>
</dbReference>
<evidence type="ECO:0008006" key="12">
    <source>
        <dbReference type="Google" id="ProtNLM"/>
    </source>
</evidence>
<dbReference type="SUPFAM" id="SSF50249">
    <property type="entry name" value="Nucleic acid-binding proteins"/>
    <property type="match status" value="1"/>
</dbReference>
<dbReference type="Pfam" id="PF15985">
    <property type="entry name" value="KH_6"/>
    <property type="match status" value="1"/>
</dbReference>
<dbReference type="GO" id="GO:0034475">
    <property type="term" value="P:U4 snRNA 3'-end processing"/>
    <property type="evidence" value="ECO:0007669"/>
    <property type="project" value="TreeGrafter"/>
</dbReference>
<evidence type="ECO:0000256" key="2">
    <source>
        <dbReference type="ARBA" id="ARBA00009155"/>
    </source>
</evidence>
<dbReference type="InterPro" id="IPR004088">
    <property type="entry name" value="KH_dom_type_1"/>
</dbReference>
<evidence type="ECO:0000259" key="9">
    <source>
        <dbReference type="Pfam" id="PF21266"/>
    </source>
</evidence>
<dbReference type="Gene3D" id="2.40.50.140">
    <property type="entry name" value="Nucleic acid-binding proteins"/>
    <property type="match status" value="1"/>
</dbReference>
<dbReference type="CDD" id="cd22525">
    <property type="entry name" value="KH-I_Rrp4_eukar"/>
    <property type="match status" value="1"/>
</dbReference>
<dbReference type="InterPro" id="IPR048565">
    <property type="entry name" value="S1_RRP4"/>
</dbReference>
<dbReference type="Pfam" id="PF21266">
    <property type="entry name" value="S1_RRP4"/>
    <property type="match status" value="1"/>
</dbReference>
<dbReference type="GO" id="GO:0000176">
    <property type="term" value="C:nuclear exosome (RNase complex)"/>
    <property type="evidence" value="ECO:0007669"/>
    <property type="project" value="TreeGrafter"/>
</dbReference>
<feature type="domain" description="RRP4 S1" evidence="9">
    <location>
        <begin position="81"/>
        <end position="153"/>
    </location>
</feature>
<dbReference type="FunFam" id="2.40.50.140:FF:000038">
    <property type="entry name" value="Exosome complex component RRP4"/>
    <property type="match status" value="1"/>
</dbReference>
<keyword evidence="4" id="KW-0271">Exosome</keyword>
<dbReference type="GO" id="GO:0071035">
    <property type="term" value="P:nuclear polyadenylation-dependent rRNA catabolic process"/>
    <property type="evidence" value="ECO:0007669"/>
    <property type="project" value="TreeGrafter"/>
</dbReference>
<dbReference type="SUPFAM" id="SSF110324">
    <property type="entry name" value="Ribosomal L27 protein-like"/>
    <property type="match status" value="1"/>
</dbReference>
<evidence type="ECO:0000256" key="5">
    <source>
        <dbReference type="ARBA" id="ARBA00022884"/>
    </source>
</evidence>